<evidence type="ECO:0000256" key="1">
    <source>
        <dbReference type="SAM" id="MobiDB-lite"/>
    </source>
</evidence>
<feature type="compositionally biased region" description="Polar residues" evidence="1">
    <location>
        <begin position="30"/>
        <end position="40"/>
    </location>
</feature>
<feature type="region of interest" description="Disordered" evidence="1">
    <location>
        <begin position="29"/>
        <end position="70"/>
    </location>
</feature>
<dbReference type="Proteomes" id="UP001597119">
    <property type="component" value="Unassembled WGS sequence"/>
</dbReference>
<comment type="caution">
    <text evidence="2">The sequence shown here is derived from an EMBL/GenBank/DDBJ whole genome shotgun (WGS) entry which is preliminary data.</text>
</comment>
<sequence>MAPRTTRRRYLGGLATLSLASLAGCIDSLDGQNSTPAANDTQPTTDSETTESDATPGDGSETGDSVAGSPKQVVRAYVEAGYENPTAVRQHFHPIHPFHPDNLSAEKAKKLLSSEGALAEIDLETRDVDVTPELVQSAPLLRTADVDQETLSDALAGEQTAVVETVVTTTDGKRQVSRIATVTTDGEWAILALRIDPKTTQSAQFEGRVVSKVSVDTEKDRVRLYFDGAPTAEELTAKTTNARSSRSSTTPGSISYFDLYPDPAGDELVVTATVDGDTRTIHREQYPPSERAVEDVTYDDDPESDVFDAAATVSFADDRDGERYVVESTIHGGSVTLDPDNPATAVVGVDPAADEVVVTRTTDGASDVVHRERHRF</sequence>
<dbReference type="PROSITE" id="PS51257">
    <property type="entry name" value="PROKAR_LIPOPROTEIN"/>
    <property type="match status" value="1"/>
</dbReference>
<organism evidence="2 3">
    <name type="scientific">Halorientalis brevis</name>
    <dbReference type="NCBI Taxonomy" id="1126241"/>
    <lineage>
        <taxon>Archaea</taxon>
        <taxon>Methanobacteriati</taxon>
        <taxon>Methanobacteriota</taxon>
        <taxon>Stenosarchaea group</taxon>
        <taxon>Halobacteria</taxon>
        <taxon>Halobacteriales</taxon>
        <taxon>Haloarculaceae</taxon>
        <taxon>Halorientalis</taxon>
    </lineage>
</organism>
<gene>
    <name evidence="2" type="ORF">ACFR9U_05845</name>
</gene>
<feature type="compositionally biased region" description="Low complexity" evidence="1">
    <location>
        <begin position="41"/>
        <end position="56"/>
    </location>
</feature>
<evidence type="ECO:0000313" key="3">
    <source>
        <dbReference type="Proteomes" id="UP001597119"/>
    </source>
</evidence>
<protein>
    <submittedName>
        <fullName evidence="2">Uncharacterized protein</fullName>
    </submittedName>
</protein>
<keyword evidence="3" id="KW-1185">Reference proteome</keyword>
<dbReference type="AlphaFoldDB" id="A0ABD6CAE2"/>
<accession>A0ABD6CAE2</accession>
<dbReference type="RefSeq" id="WP_247379602.1">
    <property type="nucleotide sequence ID" value="NZ_JALLGV010000007.1"/>
</dbReference>
<reference evidence="2 3" key="1">
    <citation type="journal article" date="2019" name="Int. J. Syst. Evol. Microbiol.">
        <title>The Global Catalogue of Microorganisms (GCM) 10K type strain sequencing project: providing services to taxonomists for standard genome sequencing and annotation.</title>
        <authorList>
            <consortium name="The Broad Institute Genomics Platform"/>
            <consortium name="The Broad Institute Genome Sequencing Center for Infectious Disease"/>
            <person name="Wu L."/>
            <person name="Ma J."/>
        </authorList>
    </citation>
    <scope>NUCLEOTIDE SEQUENCE [LARGE SCALE GENOMIC DNA]</scope>
    <source>
        <strain evidence="2 3">CGMCC 1.12125</strain>
    </source>
</reference>
<proteinExistence type="predicted"/>
<name>A0ABD6CAE2_9EURY</name>
<dbReference type="EMBL" id="JBHUDJ010000002">
    <property type="protein sequence ID" value="MFD1586495.1"/>
    <property type="molecule type" value="Genomic_DNA"/>
</dbReference>
<evidence type="ECO:0000313" key="2">
    <source>
        <dbReference type="EMBL" id="MFD1586495.1"/>
    </source>
</evidence>